<dbReference type="InterPro" id="IPR001645">
    <property type="entry name" value="Folylpolyglutamate_synth"/>
</dbReference>
<dbReference type="GO" id="GO:0004326">
    <property type="term" value="F:tetrahydrofolylpolyglutamate synthase activity"/>
    <property type="evidence" value="ECO:0007669"/>
    <property type="project" value="UniProtKB-EC"/>
</dbReference>
<comment type="catalytic activity">
    <reaction evidence="17">
        <text>7,8-dihydropteroate + L-glutamate + ATP = 7,8-dihydrofolate + ADP + phosphate + H(+)</text>
        <dbReference type="Rhea" id="RHEA:23584"/>
        <dbReference type="ChEBI" id="CHEBI:15378"/>
        <dbReference type="ChEBI" id="CHEBI:17839"/>
        <dbReference type="ChEBI" id="CHEBI:29985"/>
        <dbReference type="ChEBI" id="CHEBI:30616"/>
        <dbReference type="ChEBI" id="CHEBI:43474"/>
        <dbReference type="ChEBI" id="CHEBI:57451"/>
        <dbReference type="ChEBI" id="CHEBI:456216"/>
        <dbReference type="EC" id="6.3.2.12"/>
    </reaction>
</comment>
<dbReference type="EMBL" id="LQYG01000113">
    <property type="protein sequence ID" value="KYC59382.1"/>
    <property type="molecule type" value="Genomic_DNA"/>
</dbReference>
<dbReference type="EC" id="6.3.2.17" evidence="7"/>
<comment type="pathway">
    <text evidence="3">Cofactor biosynthesis; tetrahydrofolylpolyglutamate biosynthesis.</text>
</comment>
<organism evidence="21 22">
    <name type="scientific">Heyndrickxia coagulans</name>
    <name type="common">Weizmannia coagulans</name>
    <dbReference type="NCBI Taxonomy" id="1398"/>
    <lineage>
        <taxon>Bacteria</taxon>
        <taxon>Bacillati</taxon>
        <taxon>Bacillota</taxon>
        <taxon>Bacilli</taxon>
        <taxon>Bacillales</taxon>
        <taxon>Bacillaceae</taxon>
        <taxon>Heyndrickxia</taxon>
    </lineage>
</organism>
<evidence type="ECO:0000256" key="15">
    <source>
        <dbReference type="ARBA" id="ARBA00030592"/>
    </source>
</evidence>
<dbReference type="SUPFAM" id="SSF53623">
    <property type="entry name" value="MurD-like peptide ligases, catalytic domain"/>
    <property type="match status" value="1"/>
</dbReference>
<evidence type="ECO:0000256" key="8">
    <source>
        <dbReference type="ARBA" id="ARBA00019357"/>
    </source>
</evidence>
<proteinExistence type="inferred from homology"/>
<dbReference type="GO" id="GO:0046872">
    <property type="term" value="F:metal ion binding"/>
    <property type="evidence" value="ECO:0007669"/>
    <property type="project" value="UniProtKB-KW"/>
</dbReference>
<evidence type="ECO:0000259" key="19">
    <source>
        <dbReference type="Pfam" id="PF02875"/>
    </source>
</evidence>
<dbReference type="FunFam" id="3.40.1190.10:FF:000004">
    <property type="entry name" value="Dihydrofolate synthase/folylpolyglutamate synthase"/>
    <property type="match status" value="1"/>
</dbReference>
<keyword evidence="11 18" id="KW-0547">Nucleotide-binding</keyword>
<evidence type="ECO:0000256" key="2">
    <source>
        <dbReference type="ARBA" id="ARBA00004799"/>
    </source>
</evidence>
<name>A0A150JQ66_HEYCO</name>
<sequence length="444" mass="49860">MFETYEEAVGWIRSRSKFGMKPGLERMQWLMEKLHHPEQKIRTVHVAGTNGKGSTVTFLRNILEQAGYTVGTFTSPYIEQFNERISINGSPVSDEDLVRLTNAIRLLAEELEHTAFGAPTEFEVITAMSLLYFADIQPVDIVIYEVGLGGRLDSTNVITPLVSLITNIGHDHMNVLGHTIAEIAFEKAGIIKHGVPVATTAMLPDALAVIEEKAAKEKAPLFRAGKEFSFAEIGGDLTGEQTGEQFRFASPYGAYDRLSITMMGRHQIYNAALAVMGAELLQHFHHFRIPQHALEKGLLESKWIGRFEKLLDDPPVIIDGAHNPEGIDSLIETMDTHLRGKKIRMIFSALGDKDLDHMIPKLDQKTDEIIFTTFDFPRAISAEVLYKISRHQNKSFSKDWKETVRTKIKEMEGSEDVLVITGSLYFISKVRKYILGQSERKGQS</sequence>
<dbReference type="PATRIC" id="fig|1398.26.peg.1917"/>
<feature type="domain" description="Mur ligase central" evidence="20">
    <location>
        <begin position="46"/>
        <end position="276"/>
    </location>
</feature>
<dbReference type="InterPro" id="IPR004101">
    <property type="entry name" value="Mur_ligase_C"/>
</dbReference>
<dbReference type="InterPro" id="IPR036565">
    <property type="entry name" value="Mur-like_cat_sf"/>
</dbReference>
<dbReference type="Pfam" id="PF08245">
    <property type="entry name" value="Mur_ligase_M"/>
    <property type="match status" value="1"/>
</dbReference>
<evidence type="ECO:0000256" key="14">
    <source>
        <dbReference type="ARBA" id="ARBA00022909"/>
    </source>
</evidence>
<evidence type="ECO:0000256" key="12">
    <source>
        <dbReference type="ARBA" id="ARBA00022840"/>
    </source>
</evidence>
<evidence type="ECO:0000313" key="22">
    <source>
        <dbReference type="Proteomes" id="UP000075288"/>
    </source>
</evidence>
<dbReference type="Gene3D" id="3.40.1190.10">
    <property type="entry name" value="Mur-like, catalytic domain"/>
    <property type="match status" value="1"/>
</dbReference>
<keyword evidence="13" id="KW-0460">Magnesium</keyword>
<evidence type="ECO:0000256" key="11">
    <source>
        <dbReference type="ARBA" id="ARBA00022741"/>
    </source>
</evidence>
<evidence type="ECO:0000256" key="1">
    <source>
        <dbReference type="ARBA" id="ARBA00001946"/>
    </source>
</evidence>
<dbReference type="GO" id="GO:0005524">
    <property type="term" value="F:ATP binding"/>
    <property type="evidence" value="ECO:0007669"/>
    <property type="project" value="UniProtKB-KW"/>
</dbReference>
<evidence type="ECO:0000256" key="3">
    <source>
        <dbReference type="ARBA" id="ARBA00005150"/>
    </source>
</evidence>
<evidence type="ECO:0000256" key="16">
    <source>
        <dbReference type="ARBA" id="ARBA00047493"/>
    </source>
</evidence>
<keyword evidence="14" id="KW-0289">Folate biosynthesis</keyword>
<dbReference type="Gene3D" id="3.90.190.20">
    <property type="entry name" value="Mur ligase, C-terminal domain"/>
    <property type="match status" value="1"/>
</dbReference>
<keyword evidence="10" id="KW-0479">Metal-binding</keyword>
<dbReference type="InterPro" id="IPR036615">
    <property type="entry name" value="Mur_ligase_C_dom_sf"/>
</dbReference>
<evidence type="ECO:0000256" key="9">
    <source>
        <dbReference type="ARBA" id="ARBA00022598"/>
    </source>
</evidence>
<dbReference type="InterPro" id="IPR013221">
    <property type="entry name" value="Mur_ligase_cen"/>
</dbReference>
<gene>
    <name evidence="21" type="ORF">B4098_2623</name>
</gene>
<dbReference type="GO" id="GO:0046656">
    <property type="term" value="P:folic acid biosynthetic process"/>
    <property type="evidence" value="ECO:0007669"/>
    <property type="project" value="UniProtKB-KW"/>
</dbReference>
<protein>
    <recommendedName>
        <fullName evidence="8">Dihydrofolate synthase/folylpolyglutamate synthase</fullName>
        <ecNumber evidence="6">6.3.2.12</ecNumber>
        <ecNumber evidence="7">6.3.2.17</ecNumber>
    </recommendedName>
    <alternativeName>
        <fullName evidence="15">Tetrahydrofolylpolyglutamate synthase</fullName>
    </alternativeName>
</protein>
<dbReference type="Proteomes" id="UP000075288">
    <property type="component" value="Unassembled WGS sequence"/>
</dbReference>
<feature type="domain" description="Mur ligase C-terminal" evidence="19">
    <location>
        <begin position="305"/>
        <end position="423"/>
    </location>
</feature>
<dbReference type="GO" id="GO:0005737">
    <property type="term" value="C:cytoplasm"/>
    <property type="evidence" value="ECO:0007669"/>
    <property type="project" value="TreeGrafter"/>
</dbReference>
<dbReference type="GO" id="GO:0008841">
    <property type="term" value="F:dihydrofolate synthase activity"/>
    <property type="evidence" value="ECO:0007669"/>
    <property type="project" value="UniProtKB-EC"/>
</dbReference>
<evidence type="ECO:0000313" key="21">
    <source>
        <dbReference type="EMBL" id="KYC59382.1"/>
    </source>
</evidence>
<dbReference type="PANTHER" id="PTHR11136">
    <property type="entry name" value="FOLYLPOLYGLUTAMATE SYNTHASE-RELATED"/>
    <property type="match status" value="1"/>
</dbReference>
<comment type="pathway">
    <text evidence="2">Cofactor biosynthesis; tetrahydrofolate biosynthesis; 7,8-dihydrofolate from 2-amino-4-hydroxy-6-hydroxymethyl-7,8-dihydropteridine diphosphate and 4-aminobenzoate: step 2/2.</text>
</comment>
<evidence type="ECO:0000256" key="5">
    <source>
        <dbReference type="ARBA" id="ARBA00011245"/>
    </source>
</evidence>
<evidence type="ECO:0000256" key="10">
    <source>
        <dbReference type="ARBA" id="ARBA00022723"/>
    </source>
</evidence>
<dbReference type="RefSeq" id="WP_061567031.1">
    <property type="nucleotide sequence ID" value="NZ_LQYG01000113.1"/>
</dbReference>
<comment type="subunit">
    <text evidence="5">Monomer.</text>
</comment>
<dbReference type="AlphaFoldDB" id="A0A150JQ66"/>
<dbReference type="PANTHER" id="PTHR11136:SF0">
    <property type="entry name" value="DIHYDROFOLATE SYNTHETASE-RELATED"/>
    <property type="match status" value="1"/>
</dbReference>
<dbReference type="PIRSF" id="PIRSF001563">
    <property type="entry name" value="Folylpolyglu_synth"/>
    <property type="match status" value="1"/>
</dbReference>
<comment type="catalytic activity">
    <reaction evidence="16">
        <text>(6S)-5,6,7,8-tetrahydrofolyl-(gamma-L-Glu)(n) + L-glutamate + ATP = (6S)-5,6,7,8-tetrahydrofolyl-(gamma-L-Glu)(n+1) + ADP + phosphate + H(+)</text>
        <dbReference type="Rhea" id="RHEA:10580"/>
        <dbReference type="Rhea" id="RHEA-COMP:14738"/>
        <dbReference type="Rhea" id="RHEA-COMP:14740"/>
        <dbReference type="ChEBI" id="CHEBI:15378"/>
        <dbReference type="ChEBI" id="CHEBI:29985"/>
        <dbReference type="ChEBI" id="CHEBI:30616"/>
        <dbReference type="ChEBI" id="CHEBI:43474"/>
        <dbReference type="ChEBI" id="CHEBI:141005"/>
        <dbReference type="ChEBI" id="CHEBI:456216"/>
        <dbReference type="EC" id="6.3.2.17"/>
    </reaction>
</comment>
<comment type="cofactor">
    <cofactor evidence="1">
        <name>Mg(2+)</name>
        <dbReference type="ChEBI" id="CHEBI:18420"/>
    </cofactor>
</comment>
<reference evidence="21 22" key="1">
    <citation type="submission" date="2016-01" db="EMBL/GenBank/DDBJ databases">
        <title>Genome Sequences of Twelve Sporeforming Bacillus Species Isolated from Foods.</title>
        <authorList>
            <person name="Berendsen E.M."/>
            <person name="Wells-Bennik M.H."/>
            <person name="Krawcyk A.O."/>
            <person name="De Jong A."/>
            <person name="Holsappel S."/>
            <person name="Eijlander R.T."/>
            <person name="Kuipers O.P."/>
        </authorList>
    </citation>
    <scope>NUCLEOTIDE SEQUENCE [LARGE SCALE GENOMIC DNA]</scope>
    <source>
        <strain evidence="21 22">B4098</strain>
    </source>
</reference>
<keyword evidence="9 18" id="KW-0436">Ligase</keyword>
<evidence type="ECO:0000256" key="4">
    <source>
        <dbReference type="ARBA" id="ARBA00008276"/>
    </source>
</evidence>
<evidence type="ECO:0000256" key="17">
    <source>
        <dbReference type="ARBA" id="ARBA00049161"/>
    </source>
</evidence>
<dbReference type="PROSITE" id="PS01011">
    <property type="entry name" value="FOLYLPOLYGLU_SYNT_1"/>
    <property type="match status" value="1"/>
</dbReference>
<evidence type="ECO:0000256" key="13">
    <source>
        <dbReference type="ARBA" id="ARBA00022842"/>
    </source>
</evidence>
<keyword evidence="12 18" id="KW-0067">ATP-binding</keyword>
<evidence type="ECO:0000256" key="7">
    <source>
        <dbReference type="ARBA" id="ARBA00013025"/>
    </source>
</evidence>
<dbReference type="InterPro" id="IPR018109">
    <property type="entry name" value="Folylpolyglutamate_synth_CS"/>
</dbReference>
<evidence type="ECO:0000256" key="6">
    <source>
        <dbReference type="ARBA" id="ARBA00013023"/>
    </source>
</evidence>
<dbReference type="NCBIfam" id="TIGR01499">
    <property type="entry name" value="folC"/>
    <property type="match status" value="1"/>
</dbReference>
<comment type="similarity">
    <text evidence="4 18">Belongs to the folylpolyglutamate synthase family.</text>
</comment>
<evidence type="ECO:0000256" key="18">
    <source>
        <dbReference type="PIRNR" id="PIRNR001563"/>
    </source>
</evidence>
<dbReference type="Pfam" id="PF02875">
    <property type="entry name" value="Mur_ligase_C"/>
    <property type="match status" value="1"/>
</dbReference>
<comment type="caution">
    <text evidence="21">The sequence shown here is derived from an EMBL/GenBank/DDBJ whole genome shotgun (WGS) entry which is preliminary data.</text>
</comment>
<accession>A0A150JQ66</accession>
<dbReference type="EC" id="6.3.2.12" evidence="6"/>
<evidence type="ECO:0000259" key="20">
    <source>
        <dbReference type="Pfam" id="PF08245"/>
    </source>
</evidence>
<dbReference type="SUPFAM" id="SSF53244">
    <property type="entry name" value="MurD-like peptide ligases, peptide-binding domain"/>
    <property type="match status" value="1"/>
</dbReference>
<dbReference type="PROSITE" id="PS01012">
    <property type="entry name" value="FOLYLPOLYGLU_SYNT_2"/>
    <property type="match status" value="1"/>
</dbReference>